<sequence length="717" mass="77659">MSASSDTERKGHKRKLADTLGPSAVQREDSSAEPERCQAQRLTIALQDALRQGPDHADRAALRRAAHSLAELSKNEELVDVVVEAGAIGATVPLLSFFHRQGEDDCSMEPTTSNGEEVEKEACFVLGLLAIKQEHQHRIADAGALPGLVNLLQQYAPLSPPPSVAASVIRRAADAITNLAHENGIIKSRVRSEGGIPPLVTLLESLDAKVARAAAGALRTLAFKNEENKNQIVECGALPTLIQMLRSDDVGLHYEAVGVIGNLVHSSQHIKRRVLDDGALQPVIGLLSSKCHESQREAALLLGQFATAEPDYKAKIVQRGAVPPLIVMLRAPDAALKEMAAFALGRLAQNQDNQAGIVQNGGLDPLIDLVESHAESLQHNAAFALYGLADNPDNIAAIIKAGGAQRLQNAELIAQASKDCVQKTVKRLEDKLQGKVLLKQTLYSMHSTDKLTQERTVTALARLAQASDLQTIFIKRQGLDILVSLVTNHSADPDSQREATGALLELVKKARSIAPVDFVPVPQRPQVYLGEQYVNNPMLSDVTFLVEGRQFFAHRIALLASSDTFRAMFDGNYIEKDASSIPIPNIRYTVFHAMMLCIYTGVCEVESDMAVEVLQAADQYMLEGLKRLCEQAIGNSLTTHSLEGMWELSEQFNAPALGHQCVIFALQNYEVITAERGGIAASFQGVAAFATILDRMSSALKEHITDQLAKHAAEDTT</sequence>
<dbReference type="SUPFAM" id="SSF48371">
    <property type="entry name" value="ARM repeat"/>
    <property type="match status" value="1"/>
</dbReference>
<dbReference type="InterPro" id="IPR011989">
    <property type="entry name" value="ARM-like"/>
</dbReference>
<dbReference type="AlphaFoldDB" id="A0AAW1TDW2"/>
<accession>A0AAW1TDW2</accession>
<dbReference type="SMART" id="SM00225">
    <property type="entry name" value="BTB"/>
    <property type="match status" value="1"/>
</dbReference>
<name>A0AAW1TDW2_9CHLO</name>
<proteinExistence type="predicted"/>
<reference evidence="5 6" key="1">
    <citation type="journal article" date="2024" name="Nat. Commun.">
        <title>Phylogenomics reveals the evolutionary origins of lichenization in chlorophyte algae.</title>
        <authorList>
            <person name="Puginier C."/>
            <person name="Libourel C."/>
            <person name="Otte J."/>
            <person name="Skaloud P."/>
            <person name="Haon M."/>
            <person name="Grisel S."/>
            <person name="Petersen M."/>
            <person name="Berrin J.G."/>
            <person name="Delaux P.M."/>
            <person name="Dal Grande F."/>
            <person name="Keller J."/>
        </authorList>
    </citation>
    <scope>NUCLEOTIDE SEQUENCE [LARGE SCALE GENOMIC DNA]</scope>
    <source>
        <strain evidence="5 6">SAG 2523</strain>
    </source>
</reference>
<dbReference type="PROSITE" id="PS50176">
    <property type="entry name" value="ARM_REPEAT"/>
    <property type="match status" value="5"/>
</dbReference>
<dbReference type="Pfam" id="PF00514">
    <property type="entry name" value="Arm"/>
    <property type="match status" value="2"/>
</dbReference>
<feature type="repeat" description="ARM" evidence="2">
    <location>
        <begin position="143"/>
        <end position="194"/>
    </location>
</feature>
<dbReference type="PANTHER" id="PTHR46710:SF1">
    <property type="entry name" value="ARM REPEAT PROTEIN INTERACTING WITH ABF2"/>
    <property type="match status" value="1"/>
</dbReference>
<feature type="repeat" description="ARM" evidence="2">
    <location>
        <begin position="236"/>
        <end position="278"/>
    </location>
</feature>
<gene>
    <name evidence="5" type="ORF">WJX84_006330</name>
</gene>
<keyword evidence="6" id="KW-1185">Reference proteome</keyword>
<dbReference type="InterPro" id="IPR016024">
    <property type="entry name" value="ARM-type_fold"/>
</dbReference>
<feature type="repeat" description="ARM" evidence="2">
    <location>
        <begin position="320"/>
        <end position="362"/>
    </location>
</feature>
<feature type="compositionally biased region" description="Basic and acidic residues" evidence="3">
    <location>
        <begin position="26"/>
        <end position="37"/>
    </location>
</feature>
<dbReference type="SMART" id="SM00185">
    <property type="entry name" value="ARM"/>
    <property type="match status" value="8"/>
</dbReference>
<dbReference type="Gene3D" id="3.30.710.10">
    <property type="entry name" value="Potassium Channel Kv1.1, Chain A"/>
    <property type="match status" value="1"/>
</dbReference>
<comment type="caution">
    <text evidence="5">The sequence shown here is derived from an EMBL/GenBank/DDBJ whole genome shotgun (WGS) entry which is preliminary data.</text>
</comment>
<dbReference type="InterPro" id="IPR000225">
    <property type="entry name" value="Armadillo"/>
</dbReference>
<dbReference type="Gene3D" id="1.25.10.10">
    <property type="entry name" value="Leucine-rich Repeat Variant"/>
    <property type="match status" value="4"/>
</dbReference>
<feature type="region of interest" description="Disordered" evidence="3">
    <location>
        <begin position="1"/>
        <end position="37"/>
    </location>
</feature>
<dbReference type="Pfam" id="PF00651">
    <property type="entry name" value="BTB"/>
    <property type="match status" value="1"/>
</dbReference>
<feature type="repeat" description="ARM" evidence="2">
    <location>
        <begin position="194"/>
        <end position="236"/>
    </location>
</feature>
<evidence type="ECO:0000256" key="1">
    <source>
        <dbReference type="ARBA" id="ARBA00004906"/>
    </source>
</evidence>
<dbReference type="SUPFAM" id="SSF54695">
    <property type="entry name" value="POZ domain"/>
    <property type="match status" value="1"/>
</dbReference>
<evidence type="ECO:0000313" key="6">
    <source>
        <dbReference type="Proteomes" id="UP001485043"/>
    </source>
</evidence>
<evidence type="ECO:0000259" key="4">
    <source>
        <dbReference type="PROSITE" id="PS50097"/>
    </source>
</evidence>
<evidence type="ECO:0000256" key="3">
    <source>
        <dbReference type="SAM" id="MobiDB-lite"/>
    </source>
</evidence>
<dbReference type="InterPro" id="IPR011333">
    <property type="entry name" value="SKP1/BTB/POZ_sf"/>
</dbReference>
<organism evidence="5 6">
    <name type="scientific">Apatococcus fuscideae</name>
    <dbReference type="NCBI Taxonomy" id="2026836"/>
    <lineage>
        <taxon>Eukaryota</taxon>
        <taxon>Viridiplantae</taxon>
        <taxon>Chlorophyta</taxon>
        <taxon>core chlorophytes</taxon>
        <taxon>Trebouxiophyceae</taxon>
        <taxon>Chlorellales</taxon>
        <taxon>Chlorellaceae</taxon>
        <taxon>Apatococcus</taxon>
    </lineage>
</organism>
<dbReference type="Proteomes" id="UP001485043">
    <property type="component" value="Unassembled WGS sequence"/>
</dbReference>
<evidence type="ECO:0000313" key="5">
    <source>
        <dbReference type="EMBL" id="KAK9867760.1"/>
    </source>
</evidence>
<feature type="domain" description="BTB" evidence="4">
    <location>
        <begin position="540"/>
        <end position="607"/>
    </location>
</feature>
<dbReference type="InterPro" id="IPR000210">
    <property type="entry name" value="BTB/POZ_dom"/>
</dbReference>
<dbReference type="InterPro" id="IPR044282">
    <property type="entry name" value="ABAP1/ARIA"/>
</dbReference>
<dbReference type="EMBL" id="JALJOV010000066">
    <property type="protein sequence ID" value="KAK9867760.1"/>
    <property type="molecule type" value="Genomic_DNA"/>
</dbReference>
<protein>
    <recommendedName>
        <fullName evidence="4">BTB domain-containing protein</fullName>
    </recommendedName>
</protein>
<evidence type="ECO:0000256" key="2">
    <source>
        <dbReference type="PROSITE-ProRule" id="PRU00259"/>
    </source>
</evidence>
<dbReference type="Pfam" id="PF13513">
    <property type="entry name" value="HEAT_EZ"/>
    <property type="match status" value="1"/>
</dbReference>
<comment type="pathway">
    <text evidence="1">Protein modification; protein ubiquitination.</text>
</comment>
<dbReference type="PROSITE" id="PS50097">
    <property type="entry name" value="BTB"/>
    <property type="match status" value="1"/>
</dbReference>
<dbReference type="PANTHER" id="PTHR46710">
    <property type="entry name" value="ARM REPEAT PROTEIN INTERACTING WITH ABF2"/>
    <property type="match status" value="1"/>
</dbReference>
<feature type="repeat" description="ARM" evidence="2">
    <location>
        <begin position="361"/>
        <end position="403"/>
    </location>
</feature>